<dbReference type="GO" id="GO:0042742">
    <property type="term" value="P:defense response to bacterium"/>
    <property type="evidence" value="ECO:0007669"/>
    <property type="project" value="UniProtKB-ARBA"/>
</dbReference>
<dbReference type="Gene3D" id="1.10.10.10">
    <property type="entry name" value="Winged helix-like DNA-binding domain superfamily/Winged helix DNA-binding domain"/>
    <property type="match status" value="1"/>
</dbReference>
<organism evidence="9 10">
    <name type="scientific">Colocasia esculenta</name>
    <name type="common">Wild taro</name>
    <name type="synonym">Arum esculentum</name>
    <dbReference type="NCBI Taxonomy" id="4460"/>
    <lineage>
        <taxon>Eukaryota</taxon>
        <taxon>Viridiplantae</taxon>
        <taxon>Streptophyta</taxon>
        <taxon>Embryophyta</taxon>
        <taxon>Tracheophyta</taxon>
        <taxon>Spermatophyta</taxon>
        <taxon>Magnoliopsida</taxon>
        <taxon>Liliopsida</taxon>
        <taxon>Araceae</taxon>
        <taxon>Aroideae</taxon>
        <taxon>Colocasieae</taxon>
        <taxon>Colocasia</taxon>
    </lineage>
</organism>
<reference evidence="9" key="1">
    <citation type="submission" date="2017-07" db="EMBL/GenBank/DDBJ databases">
        <title>Taro Niue Genome Assembly and Annotation.</title>
        <authorList>
            <person name="Atibalentja N."/>
            <person name="Keating K."/>
            <person name="Fields C.J."/>
        </authorList>
    </citation>
    <scope>NUCLEOTIDE SEQUENCE</scope>
    <source>
        <strain evidence="9">Niue_2</strain>
        <tissue evidence="9">Leaf</tissue>
    </source>
</reference>
<dbReference type="Pfam" id="PF00931">
    <property type="entry name" value="NB-ARC"/>
    <property type="match status" value="1"/>
</dbReference>
<sequence>DGDNQDDKAVMENLEEEGTDSGSRQDASLRLQKGEESVRQEGCSKQTALETMDDGLEQAAAAGAALVRASDSSDGSWGPAAATLSRGDGGSSSGGWRQLGLPPPLPPAVQAAVARCRRLGKKGTAVALGEGRRDSGLAFFLFHRWQWVEDWDNQDDKAVMENLEEEGTDSGSRQDGSLRLQEGEESISQEGCSKQTALETMDDGEKHRSITDGLVDVESHKEIVSKVRDCLQADETRVIAIHGTGGAGKTTLLKMISVEFCNKQDSGFDVVIVATSSKHNQHKKKVQREIGEQLGLFLLASGPPFLESLQAAVLRQALSQKKFLLILDGVQQMDWDRIGIPLLNKIHKSKIVFATDAFEGMENVEVVKMNGLNESESWELFLRNVKDEAVCKDESIKPLAKQIVAKCNGLPLALTVVGRALADKKTPQDWQDAIHKMDFLTKEHESREQFVVHYSLKFSYDYLKDDTLRFCLLYCCLFPENYSIGIEELIRYWFGEGLLHDIDIDTAYTTGHTVINELKAAFLLEDGNDKECEVKMHDVVREFALQLTSSANKQSDIFLVHSGIGLSHVCDVEKWKNATRISLMHNEIEFFPSKIRRCPNLSTLLVNRNISLKQMPKDLFKHMPALYVLDLSCTGIEELPRAIGSLSKLQFLSLSNTYIKSIPKEVGKLVQLRQLDLSSMSGLSDVPQKAISTLSKLQSLNLYNTRQWCIQQQGYNKPRKACIDDLKLLHQLKDLKLTINSLISLLELQSNPSLCRTVKALSLQQVDGLTSNIISEIFGKLERLQVLQISELSQLNEICFTSHQLQSLEVLSVEHLPQVTFIVAESSDYLFLQRLRRLQIVGCHGFKDLEWIHQLSALQYIELRVCYGIEEIRTAVEVEKEVNKDCSFHMLQTLILWDLPRLQRISPSSLFLPALECLEVFHCPKLKELPLTVKSARKLKNIHGHQEWWDGLEWDDQSVKLTFLPHFKDPSRPVSSPAGSVNDVPGEHFFCMALLALESHILRLRNLSSPIPFYRLCLFFNNIG</sequence>
<evidence type="ECO:0000256" key="4">
    <source>
        <dbReference type="ARBA" id="ARBA00022840"/>
    </source>
</evidence>
<evidence type="ECO:0000259" key="7">
    <source>
        <dbReference type="Pfam" id="PF23559"/>
    </source>
</evidence>
<dbReference type="SUPFAM" id="SSF52058">
    <property type="entry name" value="L domain-like"/>
    <property type="match status" value="1"/>
</dbReference>
<dbReference type="OrthoDB" id="2021138at2759"/>
<feature type="region of interest" description="Disordered" evidence="5">
    <location>
        <begin position="70"/>
        <end position="104"/>
    </location>
</feature>
<evidence type="ECO:0000256" key="3">
    <source>
        <dbReference type="ARBA" id="ARBA00022821"/>
    </source>
</evidence>
<dbReference type="InterPro" id="IPR002182">
    <property type="entry name" value="NB-ARC"/>
</dbReference>
<dbReference type="GO" id="GO:0043531">
    <property type="term" value="F:ADP binding"/>
    <property type="evidence" value="ECO:0007669"/>
    <property type="project" value="InterPro"/>
</dbReference>
<keyword evidence="4" id="KW-0067">ATP-binding</keyword>
<dbReference type="Gene3D" id="1.10.8.430">
    <property type="entry name" value="Helical domain of apoptotic protease-activating factors"/>
    <property type="match status" value="1"/>
</dbReference>
<gene>
    <name evidence="9" type="ORF">Taro_007766</name>
</gene>
<dbReference type="InterPro" id="IPR058922">
    <property type="entry name" value="WHD_DRP"/>
</dbReference>
<dbReference type="GO" id="GO:0005524">
    <property type="term" value="F:ATP binding"/>
    <property type="evidence" value="ECO:0007669"/>
    <property type="project" value="UniProtKB-KW"/>
</dbReference>
<dbReference type="PRINTS" id="PR00364">
    <property type="entry name" value="DISEASERSIST"/>
</dbReference>
<feature type="domain" description="Disease resistance R13L4/SHOC-2-like LRR" evidence="8">
    <location>
        <begin position="591"/>
        <end position="920"/>
    </location>
</feature>
<evidence type="ECO:0008006" key="11">
    <source>
        <dbReference type="Google" id="ProtNLM"/>
    </source>
</evidence>
<name>A0A843U4Y1_COLES</name>
<dbReference type="GO" id="GO:0002758">
    <property type="term" value="P:innate immune response-activating signaling pathway"/>
    <property type="evidence" value="ECO:0007669"/>
    <property type="project" value="UniProtKB-ARBA"/>
</dbReference>
<dbReference type="Proteomes" id="UP000652761">
    <property type="component" value="Unassembled WGS sequence"/>
</dbReference>
<accession>A0A843U4Y1</accession>
<dbReference type="InterPro" id="IPR032675">
    <property type="entry name" value="LRR_dom_sf"/>
</dbReference>
<dbReference type="InterPro" id="IPR036388">
    <property type="entry name" value="WH-like_DNA-bd_sf"/>
</dbReference>
<dbReference type="InterPro" id="IPR042197">
    <property type="entry name" value="Apaf_helical"/>
</dbReference>
<dbReference type="Pfam" id="PF23598">
    <property type="entry name" value="LRR_14"/>
    <property type="match status" value="1"/>
</dbReference>
<keyword evidence="3" id="KW-0611">Plant defense</keyword>
<protein>
    <recommendedName>
        <fullName evidence="11">Nucleotide-binding site leucine-rich repeat protein</fullName>
    </recommendedName>
</protein>
<evidence type="ECO:0000259" key="6">
    <source>
        <dbReference type="Pfam" id="PF00931"/>
    </source>
</evidence>
<evidence type="ECO:0000256" key="5">
    <source>
        <dbReference type="SAM" id="MobiDB-lite"/>
    </source>
</evidence>
<feature type="compositionally biased region" description="Basic and acidic residues" evidence="5">
    <location>
        <begin position="1"/>
        <end position="10"/>
    </location>
</feature>
<dbReference type="InterPro" id="IPR027417">
    <property type="entry name" value="P-loop_NTPase"/>
</dbReference>
<evidence type="ECO:0000256" key="2">
    <source>
        <dbReference type="ARBA" id="ARBA00022737"/>
    </source>
</evidence>
<comment type="caution">
    <text evidence="9">The sequence shown here is derived from an EMBL/GenBank/DDBJ whole genome shotgun (WGS) entry which is preliminary data.</text>
</comment>
<evidence type="ECO:0000313" key="9">
    <source>
        <dbReference type="EMBL" id="MQL75399.1"/>
    </source>
</evidence>
<keyword evidence="10" id="KW-1185">Reference proteome</keyword>
<keyword evidence="4" id="KW-0547">Nucleotide-binding</keyword>
<dbReference type="GO" id="GO:0009626">
    <property type="term" value="P:plant-type hypersensitive response"/>
    <property type="evidence" value="ECO:0007669"/>
    <property type="project" value="UniProtKB-ARBA"/>
</dbReference>
<comment type="similarity">
    <text evidence="1">Belongs to the disease resistance NB-LRR family.</text>
</comment>
<dbReference type="FunFam" id="1.10.8.430:FF:000003">
    <property type="entry name" value="Probable disease resistance protein At5g66910"/>
    <property type="match status" value="1"/>
</dbReference>
<feature type="non-terminal residue" evidence="9">
    <location>
        <position position="1"/>
    </location>
</feature>
<dbReference type="Gene3D" id="3.40.50.300">
    <property type="entry name" value="P-loop containing nucleotide triphosphate hydrolases"/>
    <property type="match status" value="1"/>
</dbReference>
<dbReference type="InterPro" id="IPR050905">
    <property type="entry name" value="Plant_NBS-LRR"/>
</dbReference>
<evidence type="ECO:0000313" key="10">
    <source>
        <dbReference type="Proteomes" id="UP000652761"/>
    </source>
</evidence>
<dbReference type="AlphaFoldDB" id="A0A843U4Y1"/>
<dbReference type="Gene3D" id="3.80.10.10">
    <property type="entry name" value="Ribonuclease Inhibitor"/>
    <property type="match status" value="2"/>
</dbReference>
<evidence type="ECO:0000256" key="1">
    <source>
        <dbReference type="ARBA" id="ARBA00008894"/>
    </source>
</evidence>
<feature type="region of interest" description="Disordered" evidence="5">
    <location>
        <begin position="1"/>
        <end position="45"/>
    </location>
</feature>
<feature type="domain" description="Disease resistance protein winged helix" evidence="7">
    <location>
        <begin position="477"/>
        <end position="544"/>
    </location>
</feature>
<dbReference type="Pfam" id="PF23559">
    <property type="entry name" value="WHD_DRP"/>
    <property type="match status" value="1"/>
</dbReference>
<dbReference type="InterPro" id="IPR055414">
    <property type="entry name" value="LRR_R13L4/SHOC2-like"/>
</dbReference>
<feature type="non-terminal residue" evidence="9">
    <location>
        <position position="1024"/>
    </location>
</feature>
<dbReference type="EMBL" id="NMUH01000250">
    <property type="protein sequence ID" value="MQL75399.1"/>
    <property type="molecule type" value="Genomic_DNA"/>
</dbReference>
<evidence type="ECO:0000259" key="8">
    <source>
        <dbReference type="Pfam" id="PF23598"/>
    </source>
</evidence>
<dbReference type="SUPFAM" id="SSF52540">
    <property type="entry name" value="P-loop containing nucleoside triphosphate hydrolases"/>
    <property type="match status" value="1"/>
</dbReference>
<dbReference type="PANTHER" id="PTHR33463">
    <property type="entry name" value="NB-ARC DOMAIN-CONTAINING PROTEIN-RELATED"/>
    <property type="match status" value="1"/>
</dbReference>
<dbReference type="FunFam" id="1.10.10.10:FF:000322">
    <property type="entry name" value="Probable disease resistance protein At1g63360"/>
    <property type="match status" value="1"/>
</dbReference>
<feature type="domain" description="NB-ARC" evidence="6">
    <location>
        <begin position="222"/>
        <end position="388"/>
    </location>
</feature>
<keyword evidence="2" id="KW-0677">Repeat</keyword>
<dbReference type="PANTHER" id="PTHR33463:SF204">
    <property type="entry name" value="NB-ARC DOMAIN-CONTAINING PROTEIN"/>
    <property type="match status" value="1"/>
</dbReference>
<feature type="region of interest" description="Disordered" evidence="5">
    <location>
        <begin position="163"/>
        <end position="194"/>
    </location>
</feature>
<proteinExistence type="inferred from homology"/>